<reference evidence="2" key="1">
    <citation type="submission" date="2009-10" db="EMBL/GenBank/DDBJ databases">
        <title>The genome sequence of Streptomyces sviceus strain ATCC 29083.</title>
        <authorList>
            <consortium name="The Broad Institute Genome Sequencing Platform"/>
            <consortium name="Broad Institute Microbial Sequencing Center"/>
            <person name="Fischbach M."/>
            <person name="Godfrey P."/>
            <person name="Ward D."/>
            <person name="Young S."/>
            <person name="Zeng Q."/>
            <person name="Koehrsen M."/>
            <person name="Alvarado L."/>
            <person name="Berlin A.M."/>
            <person name="Bochicchio J."/>
            <person name="Borenstein D."/>
            <person name="Chapman S.B."/>
            <person name="Chen Z."/>
            <person name="Engels R."/>
            <person name="Freedman E."/>
            <person name="Gellesch M."/>
            <person name="Goldberg J."/>
            <person name="Griggs A."/>
            <person name="Gujja S."/>
            <person name="Heilman E.R."/>
            <person name="Heiman D.I."/>
            <person name="Hepburn T.A."/>
            <person name="Howarth C."/>
            <person name="Jen D."/>
            <person name="Larson L."/>
            <person name="Lewis B."/>
            <person name="Mehta T."/>
            <person name="Park D."/>
            <person name="Pearson M."/>
            <person name="Richards J."/>
            <person name="Roberts A."/>
            <person name="Saif S."/>
            <person name="Shea T.D."/>
            <person name="Shenoy N."/>
            <person name="Sisk P."/>
            <person name="Stolte C."/>
            <person name="Sykes S.N."/>
            <person name="Thomson T."/>
            <person name="Walk T."/>
            <person name="White J."/>
            <person name="Yandava C."/>
            <person name="Straight P."/>
            <person name="Clardy J."/>
            <person name="Hung D."/>
            <person name="Kolter R."/>
            <person name="Mekalanos J."/>
            <person name="Walker S."/>
            <person name="Walsh C.T."/>
            <person name="Wieland-Brown L.C."/>
            <person name="Haas B."/>
            <person name="Nusbaum C."/>
            <person name="Birren B."/>
        </authorList>
    </citation>
    <scope>NUCLEOTIDE SEQUENCE [LARGE SCALE GENOMIC DNA]</scope>
    <source>
        <strain evidence="2">ATCC 29083</strain>
    </source>
</reference>
<dbReference type="AlphaFoldDB" id="B5HUY2"/>
<dbReference type="EMBL" id="CM000951">
    <property type="protein sequence ID" value="EDY56637.1"/>
    <property type="molecule type" value="Genomic_DNA"/>
</dbReference>
<name>B5HUY2_STRX2</name>
<evidence type="ECO:0000256" key="1">
    <source>
        <dbReference type="SAM" id="MobiDB-lite"/>
    </source>
</evidence>
<dbReference type="Proteomes" id="UP000002785">
    <property type="component" value="Chromosome"/>
</dbReference>
<evidence type="ECO:0000313" key="3">
    <source>
        <dbReference type="Proteomes" id="UP000002785"/>
    </source>
</evidence>
<sequence>MLVVSQELDKRGNLMKVTVFQFEGTAEELDASQVLKELTNQRRGPVSTAPEGGHDSQTLPAGIPGVADEGQETVRQLLGRSPAPGLFIRFLKETTRWDNVGVYGIKRKNALPDAPLDYSRYLRLRRQGSQFGGFAYVYAEYSTINLRLNYSRQQLDDLGIKSARTLTTGHREYRVSVDLTDETSLADALQLAELAYQAT</sequence>
<dbReference type="eggNOG" id="ENOG50321T3">
    <property type="taxonomic scope" value="Bacteria"/>
</dbReference>
<proteinExistence type="predicted"/>
<keyword evidence="3" id="KW-1185">Reference proteome</keyword>
<accession>B5HUY2</accession>
<protein>
    <submittedName>
        <fullName evidence="2">Uncharacterized protein</fullName>
    </submittedName>
</protein>
<dbReference type="HOGENOM" id="CLU_1250017_0_0_11"/>
<feature type="region of interest" description="Disordered" evidence="1">
    <location>
        <begin position="38"/>
        <end position="59"/>
    </location>
</feature>
<gene>
    <name evidence="2" type="ORF">SSEG_03217</name>
</gene>
<organism evidence="2 3">
    <name type="scientific">Streptomyces sviceus (strain ATCC 29083 / DSM 924 / JCM 4929 / NBRC 13980 / NCIMB 11184 / NRRL 5439 / UC 5370)</name>
    <dbReference type="NCBI Taxonomy" id="463191"/>
    <lineage>
        <taxon>Bacteria</taxon>
        <taxon>Bacillati</taxon>
        <taxon>Actinomycetota</taxon>
        <taxon>Actinomycetes</taxon>
        <taxon>Kitasatosporales</taxon>
        <taxon>Streptomycetaceae</taxon>
        <taxon>Streptomyces</taxon>
    </lineage>
</organism>
<evidence type="ECO:0000313" key="2">
    <source>
        <dbReference type="EMBL" id="EDY56637.1"/>
    </source>
</evidence>